<evidence type="ECO:0000256" key="2">
    <source>
        <dbReference type="ARBA" id="ARBA00022692"/>
    </source>
</evidence>
<keyword evidence="4" id="KW-0472">Membrane</keyword>
<dbReference type="RefSeq" id="WP_142713592.1">
    <property type="nucleotide sequence ID" value="NZ_FXTH01000004.1"/>
</dbReference>
<dbReference type="EMBL" id="FXTH01000004">
    <property type="protein sequence ID" value="SMO51287.1"/>
    <property type="molecule type" value="Genomic_DNA"/>
</dbReference>
<dbReference type="OrthoDB" id="1093345at2"/>
<evidence type="ECO:0000256" key="3">
    <source>
        <dbReference type="ARBA" id="ARBA00022989"/>
    </source>
</evidence>
<dbReference type="SUPFAM" id="SSF69318">
    <property type="entry name" value="Integrin alpha N-terminal domain"/>
    <property type="match status" value="1"/>
</dbReference>
<proteinExistence type="predicted"/>
<evidence type="ECO:0008006" key="8">
    <source>
        <dbReference type="Google" id="ProtNLM"/>
    </source>
</evidence>
<evidence type="ECO:0000313" key="7">
    <source>
        <dbReference type="Proteomes" id="UP000317593"/>
    </source>
</evidence>
<evidence type="ECO:0000256" key="4">
    <source>
        <dbReference type="ARBA" id="ARBA00023136"/>
    </source>
</evidence>
<evidence type="ECO:0000256" key="1">
    <source>
        <dbReference type="ARBA" id="ARBA00004167"/>
    </source>
</evidence>
<reference evidence="6 7" key="1">
    <citation type="submission" date="2017-05" db="EMBL/GenBank/DDBJ databases">
        <authorList>
            <person name="Varghese N."/>
            <person name="Submissions S."/>
        </authorList>
    </citation>
    <scope>NUCLEOTIDE SEQUENCE [LARGE SCALE GENOMIC DNA]</scope>
    <source>
        <strain evidence="6 7">DSM 21194</strain>
    </source>
</reference>
<dbReference type="InterPro" id="IPR015943">
    <property type="entry name" value="WD40/YVTN_repeat-like_dom_sf"/>
</dbReference>
<dbReference type="AlphaFoldDB" id="A0A521BVR8"/>
<evidence type="ECO:0000256" key="5">
    <source>
        <dbReference type="SAM" id="SignalP"/>
    </source>
</evidence>
<feature type="chain" id="PRO_5021984756" description="Repeat domain-containing protein" evidence="5">
    <location>
        <begin position="23"/>
        <end position="876"/>
    </location>
</feature>
<evidence type="ECO:0000313" key="6">
    <source>
        <dbReference type="EMBL" id="SMO51287.1"/>
    </source>
</evidence>
<protein>
    <recommendedName>
        <fullName evidence="8">Repeat domain-containing protein</fullName>
    </recommendedName>
</protein>
<dbReference type="GO" id="GO:0016020">
    <property type="term" value="C:membrane"/>
    <property type="evidence" value="ECO:0007669"/>
    <property type="project" value="UniProtKB-SubCell"/>
</dbReference>
<dbReference type="Gene3D" id="2.130.10.10">
    <property type="entry name" value="YVTN repeat-like/Quinoprotein amine dehydrogenase"/>
    <property type="match status" value="1"/>
</dbReference>
<dbReference type="PROSITE" id="PS51257">
    <property type="entry name" value="PROKAR_LIPOPROTEIN"/>
    <property type="match status" value="1"/>
</dbReference>
<feature type="signal peptide" evidence="5">
    <location>
        <begin position="1"/>
        <end position="22"/>
    </location>
</feature>
<keyword evidence="7" id="KW-1185">Reference proteome</keyword>
<accession>A0A521BVR8</accession>
<keyword evidence="5" id="KW-0732">Signal</keyword>
<dbReference type="InterPro" id="IPR045232">
    <property type="entry name" value="FAM234"/>
</dbReference>
<dbReference type="InterPro" id="IPR028994">
    <property type="entry name" value="Integrin_alpha_N"/>
</dbReference>
<comment type="subcellular location">
    <subcellularLocation>
        <location evidence="1">Membrane</location>
        <topology evidence="1">Single-pass membrane protein</topology>
    </subcellularLocation>
</comment>
<dbReference type="PANTHER" id="PTHR21419">
    <property type="match status" value="1"/>
</dbReference>
<organism evidence="6 7">
    <name type="scientific">Fodinibius sediminis</name>
    <dbReference type="NCBI Taxonomy" id="1214077"/>
    <lineage>
        <taxon>Bacteria</taxon>
        <taxon>Pseudomonadati</taxon>
        <taxon>Balneolota</taxon>
        <taxon>Balneolia</taxon>
        <taxon>Balneolales</taxon>
        <taxon>Balneolaceae</taxon>
        <taxon>Fodinibius</taxon>
    </lineage>
</organism>
<dbReference type="Proteomes" id="UP000317593">
    <property type="component" value="Unassembled WGS sequence"/>
</dbReference>
<sequence length="876" mass="95969">MNNLKYATFFLLSILIFLSCSSVDNEPWTQAIPEDAPFVIIPGEQATLNSILSSSQAPFLDDITSSAVQLLSEIDSTAEASAPVHGIILYPGASNKLETVWITQAPSEYLDRLTEQYHQEFAQNQYSFGDIAIKKLHLQNRNLFAAQLADMLVISESSLGVEETIRAYTGQAPRAHIDDLLLEPGHIMMNTPSLDQAVRQLARVIYHPRIKDAFKGTEPALLSLSQQGEDQNREYQFSGAIPLNDEEKTDLVAAISQGNAAITLDRYISSSAAAFGLFRQTPSPELPDAFSDTTRTDSLFIDQQERYAAIAGHLGKEFALVLYAESGFLSTGEHLFLRKLSNPSAFRNELDKLVNQELAVLQEGTYIIQSRALARLIGSPLSTFSGFYLNIADDVAAISKRKGLAEIVASDNERKRTMYYERTFRDIKADMPEQISSLFVANSGFGSFLESFLYPESYFNVLLSKFDFLTAYTTLDEENEALQFQLNTHRAGERSNPYEENWVVPLQGELSGPPALADIGGSNRQEIIFATTSGRVRVLASDGSVVFETETGEDTPVGSPVVYDWYDTEQNVVLLAAGNKIYGWNEEGEALPKFPFTLPETITSPLVISDIDGDGLPNALVATANRELHALSGRGQNINGWPVTTNTPVNAQPAVGEFRRSKTVVAFSGNATHAWRSDGTSHAGFPIFTDAPLSGSPTLFEDKILGNAADGNLYAIGPEQLFADSLDITPASSTDHEAIYVSGASLVGSPVVESLTVQSNGQAQEGTKIITMDSNGSFFVFSTEGQLLLNRNMSQPADPSFTPLVTDINRDDRKDILTLANYARLYAWQSADGERMHIIPSTGMQYPIVADIDEDGYTELIAQTEEGIRSWTIFGN</sequence>
<keyword evidence="2" id="KW-0812">Transmembrane</keyword>
<keyword evidence="3" id="KW-1133">Transmembrane helix</keyword>
<name>A0A521BVR8_9BACT</name>
<dbReference type="PANTHER" id="PTHR21419:SF23">
    <property type="entry name" value="PROTEIN DEFECTIVE IN EXINE FORMATION 1"/>
    <property type="match status" value="1"/>
</dbReference>
<gene>
    <name evidence="6" type="ORF">SAMN06265218_10469</name>
</gene>